<dbReference type="EMBL" id="ACOL01000310">
    <property type="protein sequence ID" value="EEQ81640.1"/>
    <property type="molecule type" value="Genomic_DNA"/>
</dbReference>
<feature type="signal peptide" evidence="1">
    <location>
        <begin position="1"/>
        <end position="20"/>
    </location>
</feature>
<dbReference type="KEGG" id="nce:NCER_101848"/>
<comment type="caution">
    <text evidence="2">The sequence shown here is derived from an EMBL/GenBank/DDBJ whole genome shotgun (WGS) entry which is preliminary data.</text>
</comment>
<organism evidence="2 3">
    <name type="scientific">Vairimorpha ceranae (strain BRL01)</name>
    <name type="common">Microsporidian parasite</name>
    <name type="synonym">Nosema ceranae</name>
    <dbReference type="NCBI Taxonomy" id="578460"/>
    <lineage>
        <taxon>Eukaryota</taxon>
        <taxon>Fungi</taxon>
        <taxon>Fungi incertae sedis</taxon>
        <taxon>Microsporidia</taxon>
        <taxon>Nosematidae</taxon>
        <taxon>Vairimorpha</taxon>
    </lineage>
</organism>
<reference evidence="2 3" key="1">
    <citation type="journal article" date="2009" name="PLoS Pathog.">
        <title>Genomic analyses of the microsporidian Nosema ceranae, an emergent pathogen of honey bees.</title>
        <authorList>
            <person name="Cornman R.S."/>
            <person name="Chen Y.P."/>
            <person name="Schatz M.C."/>
            <person name="Street C."/>
            <person name="Zhao Y."/>
            <person name="Desany B."/>
            <person name="Egholm M."/>
            <person name="Hutchison S."/>
            <person name="Pettis J.S."/>
            <person name="Lipkin W.I."/>
            <person name="Evans J.D."/>
        </authorList>
    </citation>
    <scope>NUCLEOTIDE SEQUENCE [LARGE SCALE GENOMIC DNA]</scope>
    <source>
        <strain evidence="2 3">BRL01</strain>
    </source>
</reference>
<gene>
    <name evidence="2" type="ORF">NCER_101848</name>
</gene>
<evidence type="ECO:0000313" key="2">
    <source>
        <dbReference type="EMBL" id="EEQ81640.1"/>
    </source>
</evidence>
<dbReference type="Proteomes" id="UP000009082">
    <property type="component" value="Unassembled WGS sequence"/>
</dbReference>
<protein>
    <submittedName>
        <fullName evidence="2">Uncharacterized protein</fullName>
    </submittedName>
</protein>
<dbReference type="InParanoid" id="C4VAW2"/>
<sequence length="410" mass="48667">MILALLFITFLIVNLRFVAARDSVEDTNETHIILRRKKHLFDPKEIYKVSVEYKWSREQFLTFLVVQKLQNILFNTRYKSKSVAEADLSTFKDGLNKAIEKMKEFSTNAFKNNIWDSTIDPELDEKINEILVKVKNYDLSGIKDSFNSIKVNKKPNSNLERCLHRLFTLSESEWAKVEYDVLLGLETEDYKYLFYKYGYGIKFHYDEVYEHKNSLFAIYCKLGKYLEKISIIDIIFHDWSKYLLAPSVGYTWKFFHSKDIKRTVISSWEKYTSKKLDCFFTDLFDAAWRTHFTFEDHHPEHYKNKHSEEYKDDAGIIRIKCKDDMNARGLEEALIDMSGRNYVNSLKFNQASLKECGYLLFDLKFFDRFNSDDAMKILNEICGIINQELGKICEDYVSRRKEDDLRNPCE</sequence>
<dbReference type="VEuPathDB" id="MicrosporidiaDB:NCER_101848"/>
<dbReference type="InterPro" id="IPR043721">
    <property type="entry name" value="DUF5662"/>
</dbReference>
<accession>C4VAW2</accession>
<dbReference type="AlphaFoldDB" id="C4VAW2"/>
<evidence type="ECO:0000256" key="1">
    <source>
        <dbReference type="SAM" id="SignalP"/>
    </source>
</evidence>
<proteinExistence type="predicted"/>
<name>C4VAW2_VAIC1</name>
<feature type="chain" id="PRO_5002943217" evidence="1">
    <location>
        <begin position="21"/>
        <end position="410"/>
    </location>
</feature>
<keyword evidence="1" id="KW-0732">Signal</keyword>
<dbReference type="Pfam" id="PF18907">
    <property type="entry name" value="DUF5662"/>
    <property type="match status" value="1"/>
</dbReference>
<evidence type="ECO:0000313" key="3">
    <source>
        <dbReference type="Proteomes" id="UP000009082"/>
    </source>
</evidence>
<dbReference type="HOGENOM" id="CLU_671019_0_0_1"/>